<keyword evidence="15" id="KW-1185">Reference proteome</keyword>
<organism evidence="12 14">
    <name type="scientific">Catenibacterium mitsuokai</name>
    <dbReference type="NCBI Taxonomy" id="100886"/>
    <lineage>
        <taxon>Bacteria</taxon>
        <taxon>Bacillati</taxon>
        <taxon>Bacillota</taxon>
        <taxon>Erysipelotrichia</taxon>
        <taxon>Erysipelotrichales</taxon>
        <taxon>Coprobacillaceae</taxon>
        <taxon>Catenibacterium</taxon>
    </lineage>
</organism>
<evidence type="ECO:0000259" key="11">
    <source>
        <dbReference type="Pfam" id="PF01979"/>
    </source>
</evidence>
<keyword evidence="7 10" id="KW-0119">Carbohydrate metabolism</keyword>
<dbReference type="EC" id="3.5.1.25" evidence="3"/>
<dbReference type="GeneID" id="301323551"/>
<comment type="caution">
    <text evidence="12">The sequence shown here is derived from an EMBL/GenBank/DDBJ whole genome shotgun (WGS) entry which is preliminary data.</text>
</comment>
<evidence type="ECO:0000256" key="8">
    <source>
        <dbReference type="ARBA" id="ARBA00047647"/>
    </source>
</evidence>
<reference evidence="12 15" key="1">
    <citation type="submission" date="2021-06" db="EMBL/GenBank/DDBJ databases">
        <title>Collection of gut derived symbiotic bacterial strains cultured from healthy donors.</title>
        <authorList>
            <person name="Lin H."/>
            <person name="Littmann E."/>
            <person name="Pamer E.G."/>
        </authorList>
    </citation>
    <scope>NUCLEOTIDE SEQUENCE</scope>
    <source>
        <strain evidence="13 15">MSK.21.70</strain>
        <strain evidence="12">MSK.21.82</strain>
    </source>
</reference>
<feature type="domain" description="Amidohydrolase-related" evidence="11">
    <location>
        <begin position="48"/>
        <end position="374"/>
    </location>
</feature>
<dbReference type="EMBL" id="JAHOEL010000008">
    <property type="protein sequence ID" value="MBV3392098.1"/>
    <property type="molecule type" value="Genomic_DNA"/>
</dbReference>
<dbReference type="AlphaFoldDB" id="A0AAW4MS74"/>
<dbReference type="EMBL" id="JAHOEF010000008">
    <property type="protein sequence ID" value="MBV3382072.1"/>
    <property type="molecule type" value="Genomic_DNA"/>
</dbReference>
<dbReference type="Proteomes" id="UP001196408">
    <property type="component" value="Unassembled WGS sequence"/>
</dbReference>
<gene>
    <name evidence="12" type="primary">nagA</name>
    <name evidence="12" type="ORF">KSV97_02290</name>
    <name evidence="13" type="ORF">KSW06_02305</name>
</gene>
<evidence type="ECO:0000256" key="3">
    <source>
        <dbReference type="ARBA" id="ARBA00011899"/>
    </source>
</evidence>
<evidence type="ECO:0000256" key="9">
    <source>
        <dbReference type="ARBA" id="ARBA00060590"/>
    </source>
</evidence>
<dbReference type="GO" id="GO:0006046">
    <property type="term" value="P:N-acetylglucosamine catabolic process"/>
    <property type="evidence" value="ECO:0007669"/>
    <property type="project" value="TreeGrafter"/>
</dbReference>
<evidence type="ECO:0000256" key="4">
    <source>
        <dbReference type="ARBA" id="ARBA00018029"/>
    </source>
</evidence>
<dbReference type="InterPro" id="IPR006680">
    <property type="entry name" value="Amidohydro-rel"/>
</dbReference>
<dbReference type="PANTHER" id="PTHR11113">
    <property type="entry name" value="N-ACETYLGLUCOSAMINE-6-PHOSPHATE DEACETYLASE"/>
    <property type="match status" value="1"/>
</dbReference>
<name>A0AAW4MS74_9FIRM</name>
<dbReference type="RefSeq" id="WP_217747110.1">
    <property type="nucleotide sequence ID" value="NZ_JAHOEB010000008.1"/>
</dbReference>
<accession>A0AAW4MS74</accession>
<dbReference type="CDD" id="cd00854">
    <property type="entry name" value="NagA"/>
    <property type="match status" value="1"/>
</dbReference>
<evidence type="ECO:0000313" key="12">
    <source>
        <dbReference type="EMBL" id="MBV3382072.1"/>
    </source>
</evidence>
<comment type="pathway">
    <text evidence="9">Amino-sugar metabolism; N-acetylneuraminate degradation; D-fructose 6-phosphate from N-acetylneuraminate: step 4/5.</text>
</comment>
<comment type="cofactor">
    <cofactor evidence="1">
        <name>a divalent metal cation</name>
        <dbReference type="ChEBI" id="CHEBI:60240"/>
    </cofactor>
</comment>
<evidence type="ECO:0000256" key="1">
    <source>
        <dbReference type="ARBA" id="ARBA00001968"/>
    </source>
</evidence>
<evidence type="ECO:0000313" key="13">
    <source>
        <dbReference type="EMBL" id="MBV3392098.1"/>
    </source>
</evidence>
<dbReference type="NCBIfam" id="TIGR00221">
    <property type="entry name" value="nagA"/>
    <property type="match status" value="1"/>
</dbReference>
<evidence type="ECO:0000313" key="14">
    <source>
        <dbReference type="Proteomes" id="UP001196408"/>
    </source>
</evidence>
<comment type="catalytic activity">
    <reaction evidence="8">
        <text>N-acetyl-D-glucosamine 6-phosphate + H2O = D-glucosamine 6-phosphate + acetate</text>
        <dbReference type="Rhea" id="RHEA:22936"/>
        <dbReference type="ChEBI" id="CHEBI:15377"/>
        <dbReference type="ChEBI" id="CHEBI:30089"/>
        <dbReference type="ChEBI" id="CHEBI:57513"/>
        <dbReference type="ChEBI" id="CHEBI:58725"/>
        <dbReference type="EC" id="3.5.1.25"/>
    </reaction>
</comment>
<keyword evidence="6 10" id="KW-0378">Hydrolase</keyword>
<dbReference type="Proteomes" id="UP001197492">
    <property type="component" value="Unassembled WGS sequence"/>
</dbReference>
<dbReference type="PANTHER" id="PTHR11113:SF14">
    <property type="entry name" value="N-ACETYLGLUCOSAMINE-6-PHOSPHATE DEACETYLASE"/>
    <property type="match status" value="1"/>
</dbReference>
<evidence type="ECO:0000256" key="10">
    <source>
        <dbReference type="PIRNR" id="PIRNR038994"/>
    </source>
</evidence>
<evidence type="ECO:0000313" key="15">
    <source>
        <dbReference type="Proteomes" id="UP001197492"/>
    </source>
</evidence>
<dbReference type="InterPro" id="IPR003764">
    <property type="entry name" value="GlcNAc_6-P_deAcase"/>
</dbReference>
<evidence type="ECO:0000256" key="2">
    <source>
        <dbReference type="ARBA" id="ARBA00010716"/>
    </source>
</evidence>
<dbReference type="Pfam" id="PF01979">
    <property type="entry name" value="Amidohydro_1"/>
    <property type="match status" value="1"/>
</dbReference>
<dbReference type="GO" id="GO:0008448">
    <property type="term" value="F:N-acetylglucosamine-6-phosphate deacetylase activity"/>
    <property type="evidence" value="ECO:0007669"/>
    <property type="project" value="UniProtKB-EC"/>
</dbReference>
<evidence type="ECO:0000256" key="5">
    <source>
        <dbReference type="ARBA" id="ARBA00022723"/>
    </source>
</evidence>
<evidence type="ECO:0000256" key="7">
    <source>
        <dbReference type="ARBA" id="ARBA00023277"/>
    </source>
</evidence>
<dbReference type="GO" id="GO:0046872">
    <property type="term" value="F:metal ion binding"/>
    <property type="evidence" value="ECO:0007669"/>
    <property type="project" value="UniProtKB-KW"/>
</dbReference>
<dbReference type="FunFam" id="3.20.20.140:FF:000004">
    <property type="entry name" value="N-acetylglucosamine-6-phosphate deacetylase"/>
    <property type="match status" value="1"/>
</dbReference>
<keyword evidence="5" id="KW-0479">Metal-binding</keyword>
<dbReference type="PIRSF" id="PIRSF038994">
    <property type="entry name" value="NagA"/>
    <property type="match status" value="1"/>
</dbReference>
<comment type="similarity">
    <text evidence="2 10">Belongs to the metallo-dependent hydrolases superfamily. NagA family.</text>
</comment>
<sequence>MKNVIINGKVILEDSIKELNVFFENGKITEVSNRVPTDETVIDAKGLYVAPGMIDVHTHGRNGSDTMYATFKDLNNISVSELKTGVTSFLPTTMTMPAEDIKKAIAAGYDNKDKVEGAKILGMHLEGPFFSVKYKGAQPEECMIAPTVENYLSFAGEHPDFVKKISLAPEIEGAVDLIKYLRDQNVVVSMGHTDATYEEAVKAIEAGATSGTHTYNAMTPLKHREPGVVGAVMLHDEVYAELILDGIHVSFPAAKILSKMKGADKLILITDSLEAAMLPDGTYELGNQKVYVKDGQARLKSGNLAGSTANLNQCVRNAYKHLDLPLYEAIGYATKNPADHLGLKDYGRIKVGCVADMILIDDEIDIKRVILNGETKIGG</sequence>
<proteinExistence type="inferred from homology"/>
<evidence type="ECO:0000256" key="6">
    <source>
        <dbReference type="ARBA" id="ARBA00022801"/>
    </source>
</evidence>
<protein>
    <recommendedName>
        <fullName evidence="4">N-acetylglucosamine-6-phosphate deacetylase</fullName>
        <ecNumber evidence="3">3.5.1.25</ecNumber>
    </recommendedName>
</protein>